<comment type="subunit">
    <text evidence="9">Homohexamer. Forms an RuvA(8)-RuvB(12)-Holliday junction (HJ) complex. HJ DNA is sandwiched between 2 RuvA tetramers; dsDNA enters through RuvA and exits via RuvB. An RuvB hexamer assembles on each DNA strand where it exits the tetramer. Each RuvB hexamer is contacted by two RuvA subunits (via domain III) on 2 adjacent RuvB subunits; this complex drives branch migration. In the full resolvosome a probable DNA-RuvA(4)-RuvB(12)-RuvC(2) complex forms which resolves the HJ.</text>
</comment>
<evidence type="ECO:0000259" key="10">
    <source>
        <dbReference type="SMART" id="SM00382"/>
    </source>
</evidence>
<dbReference type="Gene3D" id="1.10.10.10">
    <property type="entry name" value="Winged helix-like DNA-binding domain superfamily/Winged helix DNA-binding domain"/>
    <property type="match status" value="1"/>
</dbReference>
<evidence type="ECO:0000256" key="5">
    <source>
        <dbReference type="ARBA" id="ARBA00022840"/>
    </source>
</evidence>
<gene>
    <name evidence="9" type="primary">ruvB</name>
    <name evidence="11" type="ORF">BAZO_12099</name>
</gene>
<dbReference type="InterPro" id="IPR036390">
    <property type="entry name" value="WH_DNA-bd_sf"/>
</dbReference>
<keyword evidence="2 9" id="KW-0547">Nucleotide-binding</keyword>
<evidence type="ECO:0000256" key="3">
    <source>
        <dbReference type="ARBA" id="ARBA00022763"/>
    </source>
</evidence>
<reference evidence="11 12" key="1">
    <citation type="journal article" date="2012" name="Front. Microbiol.">
        <title>Redundancy and modularity in membrane-associated dissimilatory nitrate reduction in Bacillus.</title>
        <authorList>
            <person name="Heylen K."/>
            <person name="Keltjens J."/>
        </authorList>
    </citation>
    <scope>NUCLEOTIDE SEQUENCE [LARGE SCALE GENOMIC DNA]</scope>
    <source>
        <strain evidence="11 12">LMG 9581</strain>
    </source>
</reference>
<dbReference type="PANTHER" id="PTHR42848">
    <property type="match status" value="1"/>
</dbReference>
<dbReference type="Pfam" id="PF17864">
    <property type="entry name" value="AAA_lid_4"/>
    <property type="match status" value="1"/>
</dbReference>
<dbReference type="InterPro" id="IPR008823">
    <property type="entry name" value="RuvB_wg_C"/>
</dbReference>
<dbReference type="GO" id="GO:0016887">
    <property type="term" value="F:ATP hydrolysis activity"/>
    <property type="evidence" value="ECO:0007669"/>
    <property type="project" value="RHEA"/>
</dbReference>
<keyword evidence="1 9" id="KW-0963">Cytoplasm</keyword>
<feature type="binding site" evidence="9">
    <location>
        <begin position="129"/>
        <end position="131"/>
    </location>
    <ligand>
        <name>ATP</name>
        <dbReference type="ChEBI" id="CHEBI:30616"/>
    </ligand>
</feature>
<evidence type="ECO:0000256" key="6">
    <source>
        <dbReference type="ARBA" id="ARBA00023125"/>
    </source>
</evidence>
<dbReference type="InterPro" id="IPR027417">
    <property type="entry name" value="P-loop_NTPase"/>
</dbReference>
<organism evidence="11 12">
    <name type="scientific">Schinkia azotoformans LMG 9581</name>
    <dbReference type="NCBI Taxonomy" id="1131731"/>
    <lineage>
        <taxon>Bacteria</taxon>
        <taxon>Bacillati</taxon>
        <taxon>Bacillota</taxon>
        <taxon>Bacilli</taxon>
        <taxon>Bacillales</taxon>
        <taxon>Bacillaceae</taxon>
        <taxon>Calidifontibacillus/Schinkia group</taxon>
        <taxon>Schinkia</taxon>
    </lineage>
</organism>
<evidence type="ECO:0000313" key="11">
    <source>
        <dbReference type="EMBL" id="EKN64942.1"/>
    </source>
</evidence>
<sequence length="333" mass="37380">MNERLVSSEYTADEDLFEQSLRPRVLAQYIGQEKVKQNLQVFIKAAKMRNESLDHVLLYGPPGLGKTTLATIIANEMDVQIRTTSGPAIERPGDLAAILTSLEPGDVLFIDEIHRLQRTVEEVLYSALEDFCIDIVIGKGPGARSVRIDLPPFTLVGATTRVGLLTAPLRDRFGVHCRLEYYKVEELTHIVERTADIFSIEIDDLASIEIARRSRGTPRIANRLLKRVRDFAQVQGNGTITADLANHSLEMLQVDRLGLDHIDHKLLIGIIEKFRGGPVGLDTIAATIGEEPHTIEEVYEPYLLQIGFLQRTPRGRVVTPHVYEHFHLEVPKK</sequence>
<feature type="binding site" evidence="9">
    <location>
        <position position="22"/>
    </location>
    <ligand>
        <name>ATP</name>
        <dbReference type="ChEBI" id="CHEBI:30616"/>
    </ligand>
</feature>
<dbReference type="GO" id="GO:0006281">
    <property type="term" value="P:DNA repair"/>
    <property type="evidence" value="ECO:0007669"/>
    <property type="project" value="UniProtKB-UniRule"/>
</dbReference>
<feature type="binding site" evidence="9">
    <location>
        <position position="316"/>
    </location>
    <ligand>
        <name>DNA</name>
        <dbReference type="ChEBI" id="CHEBI:16991"/>
    </ligand>
</feature>
<dbReference type="SMART" id="SM00382">
    <property type="entry name" value="AAA"/>
    <property type="match status" value="1"/>
</dbReference>
<evidence type="ECO:0000256" key="7">
    <source>
        <dbReference type="ARBA" id="ARBA00023172"/>
    </source>
</evidence>
<feature type="region of interest" description="Head domain (RuvB-H)" evidence="9">
    <location>
        <begin position="256"/>
        <end position="333"/>
    </location>
</feature>
<protein>
    <recommendedName>
        <fullName evidence="9">Holliday junction branch migration complex subunit RuvB</fullName>
        <ecNumber evidence="9">3.6.4.-</ecNumber>
    </recommendedName>
</protein>
<feature type="binding site" evidence="9">
    <location>
        <position position="21"/>
    </location>
    <ligand>
        <name>ATP</name>
        <dbReference type="ChEBI" id="CHEBI:30616"/>
    </ligand>
</feature>
<dbReference type="InterPro" id="IPR003593">
    <property type="entry name" value="AAA+_ATPase"/>
</dbReference>
<feature type="binding site" evidence="9">
    <location>
        <position position="172"/>
    </location>
    <ligand>
        <name>ATP</name>
        <dbReference type="ChEBI" id="CHEBI:30616"/>
    </ligand>
</feature>
<dbReference type="STRING" id="1131731.BAZO_12099"/>
<comment type="caution">
    <text evidence="9">Lacks conserved residue(s) required for the propagation of feature annotation.</text>
</comment>
<feature type="binding site" evidence="9">
    <location>
        <position position="68"/>
    </location>
    <ligand>
        <name>ATP</name>
        <dbReference type="ChEBI" id="CHEBI:30616"/>
    </ligand>
</feature>
<dbReference type="Gene3D" id="1.10.8.60">
    <property type="match status" value="1"/>
</dbReference>
<dbReference type="NCBIfam" id="NF000868">
    <property type="entry name" value="PRK00080.1"/>
    <property type="match status" value="1"/>
</dbReference>
<comment type="similarity">
    <text evidence="9">Belongs to the RuvB family.</text>
</comment>
<feature type="binding site" evidence="9">
    <location>
        <position position="67"/>
    </location>
    <ligand>
        <name>ATP</name>
        <dbReference type="ChEBI" id="CHEBI:30616"/>
    </ligand>
</feature>
<dbReference type="InterPro" id="IPR041445">
    <property type="entry name" value="AAA_lid_4"/>
</dbReference>
<dbReference type="GO" id="GO:0005524">
    <property type="term" value="F:ATP binding"/>
    <property type="evidence" value="ECO:0007669"/>
    <property type="project" value="UniProtKB-UniRule"/>
</dbReference>
<feature type="binding site" evidence="9">
    <location>
        <position position="182"/>
    </location>
    <ligand>
        <name>ATP</name>
        <dbReference type="ChEBI" id="CHEBI:30616"/>
    </ligand>
</feature>
<feature type="binding site" evidence="9">
    <location>
        <position position="219"/>
    </location>
    <ligand>
        <name>ATP</name>
        <dbReference type="ChEBI" id="CHEBI:30616"/>
    </ligand>
</feature>
<dbReference type="PANTHER" id="PTHR42848:SF1">
    <property type="entry name" value="HOLLIDAY JUNCTION BRANCH MIGRATION COMPLEX SUBUNIT RUVB"/>
    <property type="match status" value="1"/>
</dbReference>
<dbReference type="GO" id="GO:0006310">
    <property type="term" value="P:DNA recombination"/>
    <property type="evidence" value="ECO:0007669"/>
    <property type="project" value="UniProtKB-UniRule"/>
</dbReference>
<dbReference type="NCBIfam" id="TIGR00635">
    <property type="entry name" value="ruvB"/>
    <property type="match status" value="1"/>
</dbReference>
<evidence type="ECO:0000256" key="1">
    <source>
        <dbReference type="ARBA" id="ARBA00022490"/>
    </source>
</evidence>
<dbReference type="GO" id="GO:0048476">
    <property type="term" value="C:Holliday junction resolvase complex"/>
    <property type="evidence" value="ECO:0007669"/>
    <property type="project" value="UniProtKB-UniRule"/>
</dbReference>
<dbReference type="Proteomes" id="UP000006315">
    <property type="component" value="Unassembled WGS sequence"/>
</dbReference>
<keyword evidence="11" id="KW-0347">Helicase</keyword>
<feature type="domain" description="AAA+ ATPase" evidence="10">
    <location>
        <begin position="52"/>
        <end position="183"/>
    </location>
</feature>
<keyword evidence="8 9" id="KW-0234">DNA repair</keyword>
<dbReference type="GO" id="GO:0005737">
    <property type="term" value="C:cytoplasm"/>
    <property type="evidence" value="ECO:0007669"/>
    <property type="project" value="UniProtKB-SubCell"/>
</dbReference>
<feature type="region of interest" description="Large ATPase domain (RuvB-L)" evidence="9">
    <location>
        <begin position="2"/>
        <end position="182"/>
    </location>
</feature>
<dbReference type="HAMAP" id="MF_00016">
    <property type="entry name" value="DNA_HJ_migration_RuvB"/>
    <property type="match status" value="1"/>
</dbReference>
<dbReference type="EC" id="3.6.4.-" evidence="9"/>
<evidence type="ECO:0000256" key="8">
    <source>
        <dbReference type="ARBA" id="ARBA00023204"/>
    </source>
</evidence>
<comment type="function">
    <text evidence="9">The RuvA-RuvB-RuvC complex processes Holliday junction (HJ) DNA during genetic recombination and DNA repair, while the RuvA-RuvB complex plays an important role in the rescue of blocked DNA replication forks via replication fork reversal (RFR). RuvA specifically binds to HJ cruciform DNA, conferring on it an open structure. The RuvB hexamer acts as an ATP-dependent pump, pulling dsDNA into and through the RuvAB complex. RuvB forms 2 homohexamers on either side of HJ DNA bound by 1 or 2 RuvA tetramers; 4 subunits per hexamer contact DNA at a time. Coordinated motions by a converter formed by DNA-disengaged RuvB subunits stimulates ATP hydrolysis and nucleotide exchange. Immobilization of the converter enables RuvB to convert the ATP-contained energy into a lever motion, pulling 2 nucleotides of DNA out of the RuvA tetramer per ATP hydrolyzed, thus driving DNA branch migration. The RuvB motors rotate together with the DNA substrate, which together with the progressing nucleotide cycle form the mechanistic basis for DNA recombination by continuous HJ branch migration. Branch migration allows RuvC to scan DNA until it finds its consensus sequence, where it cleaves and resolves cruciform DNA.</text>
</comment>
<keyword evidence="12" id="KW-1185">Reference proteome</keyword>
<dbReference type="RefSeq" id="WP_003331780.1">
    <property type="nucleotide sequence ID" value="NZ_AJLR01000111.1"/>
</dbReference>
<keyword evidence="4 9" id="KW-0378">Hydrolase</keyword>
<feature type="binding site" evidence="9">
    <location>
        <position position="311"/>
    </location>
    <ligand>
        <name>DNA</name>
        <dbReference type="ChEBI" id="CHEBI:16991"/>
    </ligand>
</feature>
<dbReference type="CDD" id="cd00009">
    <property type="entry name" value="AAA"/>
    <property type="match status" value="1"/>
</dbReference>
<accession>K6CXH7</accession>
<comment type="caution">
    <text evidence="11">The sequence shown here is derived from an EMBL/GenBank/DDBJ whole genome shotgun (WGS) entry which is preliminary data.</text>
</comment>
<evidence type="ECO:0000256" key="9">
    <source>
        <dbReference type="HAMAP-Rule" id="MF_00016"/>
    </source>
</evidence>
<keyword evidence="3 9" id="KW-0227">DNA damage</keyword>
<comment type="subcellular location">
    <subcellularLocation>
        <location evidence="9">Cytoplasm</location>
    </subcellularLocation>
</comment>
<keyword evidence="6 9" id="KW-0238">DNA-binding</keyword>
<dbReference type="SUPFAM" id="SSF52540">
    <property type="entry name" value="P-loop containing nucleoside triphosphate hydrolases"/>
    <property type="match status" value="1"/>
</dbReference>
<keyword evidence="7 9" id="KW-0233">DNA recombination</keyword>
<dbReference type="InterPro" id="IPR036388">
    <property type="entry name" value="WH-like_DNA-bd_sf"/>
</dbReference>
<dbReference type="EMBL" id="AJLR01000111">
    <property type="protein sequence ID" value="EKN64942.1"/>
    <property type="molecule type" value="Genomic_DNA"/>
</dbReference>
<comment type="domain">
    <text evidence="9">Has 3 domains, the large (RuvB-L) and small ATPase (RuvB-S) domains and the C-terminal head (RuvB-H) domain. The head domain binds DNA, while the ATPase domains jointly bind ATP, ADP or are empty depending on the state of the subunit in the translocation cycle. During a single DNA translocation step the structure of each domain remains the same, but their relative positions change.</text>
</comment>
<dbReference type="Gene3D" id="3.40.50.300">
    <property type="entry name" value="P-loop containing nucleotide triphosphate hydrolases"/>
    <property type="match status" value="1"/>
</dbReference>
<dbReference type="GO" id="GO:0009378">
    <property type="term" value="F:four-way junction helicase activity"/>
    <property type="evidence" value="ECO:0007669"/>
    <property type="project" value="InterPro"/>
</dbReference>
<proteinExistence type="inferred from homology"/>
<feature type="binding site" evidence="9">
    <location>
        <position position="66"/>
    </location>
    <ligand>
        <name>ATP</name>
        <dbReference type="ChEBI" id="CHEBI:30616"/>
    </ligand>
</feature>
<dbReference type="InterPro" id="IPR004605">
    <property type="entry name" value="DNA_helicase_Holl-junc_RuvB"/>
</dbReference>
<dbReference type="GO" id="GO:0000400">
    <property type="term" value="F:four-way junction DNA binding"/>
    <property type="evidence" value="ECO:0007669"/>
    <property type="project" value="UniProtKB-UniRule"/>
</dbReference>
<comment type="catalytic activity">
    <reaction evidence="9">
        <text>ATP + H2O = ADP + phosphate + H(+)</text>
        <dbReference type="Rhea" id="RHEA:13065"/>
        <dbReference type="ChEBI" id="CHEBI:15377"/>
        <dbReference type="ChEBI" id="CHEBI:15378"/>
        <dbReference type="ChEBI" id="CHEBI:30616"/>
        <dbReference type="ChEBI" id="CHEBI:43474"/>
        <dbReference type="ChEBI" id="CHEBI:456216"/>
    </reaction>
</comment>
<feature type="binding site" evidence="9">
    <location>
        <position position="63"/>
    </location>
    <ligand>
        <name>ATP</name>
        <dbReference type="ChEBI" id="CHEBI:30616"/>
    </ligand>
</feature>
<evidence type="ECO:0000256" key="2">
    <source>
        <dbReference type="ARBA" id="ARBA00022741"/>
    </source>
</evidence>
<dbReference type="AlphaFoldDB" id="K6CXH7"/>
<feature type="binding site" evidence="9">
    <location>
        <position position="67"/>
    </location>
    <ligand>
        <name>Mg(2+)</name>
        <dbReference type="ChEBI" id="CHEBI:18420"/>
    </ligand>
</feature>
<dbReference type="PATRIC" id="fig|1131731.3.peg.2479"/>
<evidence type="ECO:0000313" key="12">
    <source>
        <dbReference type="Proteomes" id="UP000006315"/>
    </source>
</evidence>
<evidence type="ECO:0000256" key="4">
    <source>
        <dbReference type="ARBA" id="ARBA00022801"/>
    </source>
</evidence>
<dbReference type="Pfam" id="PF05491">
    <property type="entry name" value="WHD_RuvB"/>
    <property type="match status" value="1"/>
</dbReference>
<name>K6CXH7_SCHAZ</name>
<dbReference type="InterPro" id="IPR008824">
    <property type="entry name" value="RuvB-like_N"/>
</dbReference>
<keyword evidence="5 9" id="KW-0067">ATP-binding</keyword>
<dbReference type="Pfam" id="PF05496">
    <property type="entry name" value="RuvB_N"/>
    <property type="match status" value="1"/>
</dbReference>
<feature type="region of interest" description="Small ATPAse domain (RuvB-S)" evidence="9">
    <location>
        <begin position="183"/>
        <end position="253"/>
    </location>
</feature>
<dbReference type="SUPFAM" id="SSF46785">
    <property type="entry name" value="Winged helix' DNA-binding domain"/>
    <property type="match status" value="1"/>
</dbReference>